<name>A0ACC0QQY5_9HYPO</name>
<reference evidence="1" key="1">
    <citation type="submission" date="2022-06" db="EMBL/GenBank/DDBJ databases">
        <title>Fusarium solani species complex genomes reveal bases of compartmentalisation and animal pathogenesis.</title>
        <authorList>
            <person name="Tsai I.J."/>
        </authorList>
    </citation>
    <scope>NUCLEOTIDE SEQUENCE</scope>
    <source>
        <strain evidence="1">Fu6.1</strain>
    </source>
</reference>
<evidence type="ECO:0000313" key="2">
    <source>
        <dbReference type="Proteomes" id="UP001065298"/>
    </source>
</evidence>
<organism evidence="1 2">
    <name type="scientific">Fusarium keratoplasticum</name>
    <dbReference type="NCBI Taxonomy" id="1328300"/>
    <lineage>
        <taxon>Eukaryota</taxon>
        <taxon>Fungi</taxon>
        <taxon>Dikarya</taxon>
        <taxon>Ascomycota</taxon>
        <taxon>Pezizomycotina</taxon>
        <taxon>Sordariomycetes</taxon>
        <taxon>Hypocreomycetidae</taxon>
        <taxon>Hypocreales</taxon>
        <taxon>Nectriaceae</taxon>
        <taxon>Fusarium</taxon>
        <taxon>Fusarium solani species complex</taxon>
    </lineage>
</organism>
<sequence>MCDFSPVNPTQTVLARYPPYAVNHPDDATAPNVGWRAAIIASQILAIPEFLNQHERVLDVRVPVTFHRVASKADSFTLDLYTSPYSPANETSYNRTSVYTEVVQATSANPEFEQTFRFSISTTGWEDLLILVNVDDGSDGRYSVETGGAILFYNREQEWWSGRNISEHAYHINNEIVEERKAIVPMGIDNVTVAEKKPTPGVYVPVDHMEPKEKNETTPSIPSTTPSPVVVPSTVPPNPVISTSPGADHTSMPEKPSVPVQESIHQSQSFPPSKCEPITETVYHTVTVYAEDSPSFSCSCDSKHDKKSLNARDDIVPAYVKAKFTFTDRWGRTMPLRHLVIIAYADLFEQPEGYRVGPWSSIAFTDVNGEATFTFSIGKNHKIVANTLYVILQGEHYTIGTRRDETEDFVQSEIRKSLAKQQWTFLAGETIEVTVNFEDTEYNRALWVADAYEYLSSYVKEEIANRDGELTQVQIWYPAPSSGAFFSDATADPVYISIPDSQSEIPATMGHEYGHFIHYLARMKATLFAGGVHNFCNLNDLTTTSISEGYASALGLMALYGTPLVDGKYFQYAYRWHDGLGNVVVTGPDLENYSCDKRKMSYDEGRIAAALIDLVDPRIDEYPTEDSDIGHIAPDFNPELHNFRLTPRLVFWRAMATNPHSIAQYWYDLQWTLTEEKRKQVWSVFEYNWADFPVNGETTAWT</sequence>
<dbReference type="EMBL" id="CM046510">
    <property type="protein sequence ID" value="KAI8661036.1"/>
    <property type="molecule type" value="Genomic_DNA"/>
</dbReference>
<dbReference type="Proteomes" id="UP001065298">
    <property type="component" value="Chromosome 8"/>
</dbReference>
<protein>
    <submittedName>
        <fullName evidence="1">Uncharacterized protein</fullName>
    </submittedName>
</protein>
<gene>
    <name evidence="1" type="ORF">NCS57_01082900</name>
</gene>
<proteinExistence type="predicted"/>
<keyword evidence="2" id="KW-1185">Reference proteome</keyword>
<accession>A0ACC0QQY5</accession>
<evidence type="ECO:0000313" key="1">
    <source>
        <dbReference type="EMBL" id="KAI8661036.1"/>
    </source>
</evidence>
<comment type="caution">
    <text evidence="1">The sequence shown here is derived from an EMBL/GenBank/DDBJ whole genome shotgun (WGS) entry which is preliminary data.</text>
</comment>